<comment type="caution">
    <text evidence="3">The sequence shown here is derived from an EMBL/GenBank/DDBJ whole genome shotgun (WGS) entry which is preliminary data.</text>
</comment>
<keyword evidence="2" id="KW-0812">Transmembrane</keyword>
<reference evidence="3" key="1">
    <citation type="submission" date="2022-07" db="EMBL/GenBank/DDBJ databases">
        <title>Fungi with potential for degradation of polypropylene.</title>
        <authorList>
            <person name="Gostincar C."/>
        </authorList>
    </citation>
    <scope>NUCLEOTIDE SEQUENCE</scope>
    <source>
        <strain evidence="3">EXF-13308</strain>
    </source>
</reference>
<evidence type="ECO:0000313" key="4">
    <source>
        <dbReference type="Proteomes" id="UP001174694"/>
    </source>
</evidence>
<sequence>MEERRIFCAIVGAGMTGVALADRILATHTLRRDEFVIFDKNTDFGGVWETNIYPGVACDIPSHAYVMKTYLNPNWSKKYSEGREIQQYYANWADNRRLRENTVFNVLVHEARWNEDSLLWEILLEDRASGVKTKWVANVLFDNGGGFYRAKYANIPGRETFRGEQWHTAHWPADADVRGKRVAVIGTGPSAAQTAPRIQPFVKELHMYQRSCGHVLPRNNHEIPAWKRFLFRWCYPLLWLYHITWFIFFDRTRRMWISGTEENKACHQACIDFLEREVKDPVLREKLRPTTEFGCKRVLFLDDWYSMYNERNVELVTEKPLRITEHGIVSKLPHALSDEERAAQPVGSYQQKTSEPDVDEVERKVDVLIWATGFDMNDSGGHFQIYGEKGINLSQTWKDYPETYWSVAVTKFPNLFLTLGPNSVNYWSNITTVCEMQINYHCKILKHIKKELETSQYALYPDTAVQRKFNDWLRDNRTAPGTPSFLASHCATYHKTPSGATPMYNHLRLWDTYWKLRSVQWRDFVEVRKPKLDLDNCPVYKDTCNIPA</sequence>
<keyword evidence="4" id="KW-1185">Reference proteome</keyword>
<keyword evidence="3" id="KW-0378">Hydrolase</keyword>
<proteinExistence type="inferred from homology"/>
<dbReference type="SUPFAM" id="SSF51905">
    <property type="entry name" value="FAD/NAD(P)-binding domain"/>
    <property type="match status" value="2"/>
</dbReference>
<evidence type="ECO:0000313" key="3">
    <source>
        <dbReference type="EMBL" id="KAJ9136942.1"/>
    </source>
</evidence>
<accession>A0AA38RQ82</accession>
<dbReference type="AlphaFoldDB" id="A0AA38RQ82"/>
<dbReference type="Proteomes" id="UP001174694">
    <property type="component" value="Unassembled WGS sequence"/>
</dbReference>
<dbReference type="Pfam" id="PF13450">
    <property type="entry name" value="NAD_binding_8"/>
    <property type="match status" value="1"/>
</dbReference>
<dbReference type="InterPro" id="IPR036188">
    <property type="entry name" value="FAD/NAD-bd_sf"/>
</dbReference>
<evidence type="ECO:0000256" key="1">
    <source>
        <dbReference type="ARBA" id="ARBA00010139"/>
    </source>
</evidence>
<dbReference type="PANTHER" id="PTHR42877">
    <property type="entry name" value="L-ORNITHINE N(5)-MONOOXYGENASE-RELATED"/>
    <property type="match status" value="1"/>
</dbReference>
<comment type="similarity">
    <text evidence="1">Belongs to the FAD-binding monooxygenase family.</text>
</comment>
<keyword evidence="2" id="KW-1133">Transmembrane helix</keyword>
<dbReference type="GO" id="GO:0016787">
    <property type="term" value="F:hydrolase activity"/>
    <property type="evidence" value="ECO:0007669"/>
    <property type="project" value="UniProtKB-KW"/>
</dbReference>
<keyword evidence="2" id="KW-0472">Membrane</keyword>
<dbReference type="Gene3D" id="3.50.50.60">
    <property type="entry name" value="FAD/NAD(P)-binding domain"/>
    <property type="match status" value="2"/>
</dbReference>
<gene>
    <name evidence="3" type="ORF">NKR23_g9563</name>
</gene>
<dbReference type="InterPro" id="IPR051209">
    <property type="entry name" value="FAD-bind_Monooxygenase_sf"/>
</dbReference>
<dbReference type="EMBL" id="JANBVO010000037">
    <property type="protein sequence ID" value="KAJ9136942.1"/>
    <property type="molecule type" value="Genomic_DNA"/>
</dbReference>
<organism evidence="3 4">
    <name type="scientific">Pleurostoma richardsiae</name>
    <dbReference type="NCBI Taxonomy" id="41990"/>
    <lineage>
        <taxon>Eukaryota</taxon>
        <taxon>Fungi</taxon>
        <taxon>Dikarya</taxon>
        <taxon>Ascomycota</taxon>
        <taxon>Pezizomycotina</taxon>
        <taxon>Sordariomycetes</taxon>
        <taxon>Sordariomycetidae</taxon>
        <taxon>Calosphaeriales</taxon>
        <taxon>Pleurostomataceae</taxon>
        <taxon>Pleurostoma</taxon>
    </lineage>
</organism>
<feature type="transmembrane region" description="Helical" evidence="2">
    <location>
        <begin position="229"/>
        <end position="249"/>
    </location>
</feature>
<protein>
    <submittedName>
        <fullName evidence="3">Alpha beta hydrolase fold-3 domain protein</fullName>
    </submittedName>
</protein>
<name>A0AA38RQ82_9PEZI</name>
<dbReference type="PANTHER" id="PTHR42877:SF4">
    <property type="entry name" value="FAD_NAD(P)-BINDING DOMAIN-CONTAINING PROTEIN-RELATED"/>
    <property type="match status" value="1"/>
</dbReference>
<evidence type="ECO:0000256" key="2">
    <source>
        <dbReference type="SAM" id="Phobius"/>
    </source>
</evidence>